<name>A0A540W037_9ACTN</name>
<dbReference type="AlphaFoldDB" id="A0A540W037"/>
<evidence type="ECO:0000256" key="1">
    <source>
        <dbReference type="SAM" id="MobiDB-lite"/>
    </source>
</evidence>
<comment type="caution">
    <text evidence="2">The sequence shown here is derived from an EMBL/GenBank/DDBJ whole genome shotgun (WGS) entry which is preliminary data.</text>
</comment>
<sequence>MHRSPEACGVRKSSLRRWNASGCRAVRCRPRRGARRRRLRRPPPSRPPGTGRRPRAGRGRR</sequence>
<protein>
    <submittedName>
        <fullName evidence="2">Uncharacterized protein</fullName>
    </submittedName>
</protein>
<evidence type="ECO:0000313" key="3">
    <source>
        <dbReference type="Proteomes" id="UP000319103"/>
    </source>
</evidence>
<organism evidence="2 3">
    <name type="scientific">Kitasatospora acidiphila</name>
    <dbReference type="NCBI Taxonomy" id="2567942"/>
    <lineage>
        <taxon>Bacteria</taxon>
        <taxon>Bacillati</taxon>
        <taxon>Actinomycetota</taxon>
        <taxon>Actinomycetes</taxon>
        <taxon>Kitasatosporales</taxon>
        <taxon>Streptomycetaceae</taxon>
        <taxon>Kitasatospora</taxon>
    </lineage>
</organism>
<evidence type="ECO:0000313" key="2">
    <source>
        <dbReference type="EMBL" id="TQF02351.1"/>
    </source>
</evidence>
<proteinExistence type="predicted"/>
<dbReference type="Proteomes" id="UP000319103">
    <property type="component" value="Unassembled WGS sequence"/>
</dbReference>
<feature type="region of interest" description="Disordered" evidence="1">
    <location>
        <begin position="29"/>
        <end position="61"/>
    </location>
</feature>
<dbReference type="EMBL" id="VIGB01000003">
    <property type="protein sequence ID" value="TQF02351.1"/>
    <property type="molecule type" value="Genomic_DNA"/>
</dbReference>
<feature type="compositionally biased region" description="Basic residues" evidence="1">
    <location>
        <begin position="52"/>
        <end position="61"/>
    </location>
</feature>
<gene>
    <name evidence="2" type="ORF">E6W39_08765</name>
</gene>
<accession>A0A540W037</accession>
<reference evidence="2 3" key="1">
    <citation type="submission" date="2019-06" db="EMBL/GenBank/DDBJ databases">
        <title>Description of Kitasatospora acidophila sp. nov. isolated from pine grove soil, and reclassification of Streptomyces novaecaesareae to Kitasatospora novaeceasareae comb. nov.</title>
        <authorList>
            <person name="Kim M.J."/>
        </authorList>
    </citation>
    <scope>NUCLEOTIDE SEQUENCE [LARGE SCALE GENOMIC DNA]</scope>
    <source>
        <strain evidence="2 3">MMS16-CNU292</strain>
    </source>
</reference>
<feature type="compositionally biased region" description="Basic residues" evidence="1">
    <location>
        <begin position="29"/>
        <end position="43"/>
    </location>
</feature>
<keyword evidence="3" id="KW-1185">Reference proteome</keyword>